<keyword evidence="5" id="KW-0236">DNA replication inhibitor</keyword>
<gene>
    <name evidence="13" type="ORF">KUCA_T00002847001</name>
</gene>
<dbReference type="OrthoDB" id="310853at2759"/>
<evidence type="ECO:0000256" key="6">
    <source>
        <dbReference type="ARBA" id="ARBA00023204"/>
    </source>
</evidence>
<dbReference type="STRING" id="1382522.W6ML93"/>
<proteinExistence type="inferred from homology"/>
<dbReference type="GO" id="GO:0003677">
    <property type="term" value="F:DNA binding"/>
    <property type="evidence" value="ECO:0007669"/>
    <property type="project" value="TreeGrafter"/>
</dbReference>
<dbReference type="PANTHER" id="PTHR22940">
    <property type="entry name" value="TIMEOUT/TIMELESS-2"/>
    <property type="match status" value="1"/>
</dbReference>
<dbReference type="HOGENOM" id="CLU_291870_0_0_1"/>
<keyword evidence="14" id="KW-1185">Reference proteome</keyword>
<feature type="domain" description="Timeless N-terminal" evidence="12">
    <location>
        <begin position="3"/>
        <end position="230"/>
    </location>
</feature>
<feature type="compositionally biased region" description="Basic and acidic residues" evidence="10">
    <location>
        <begin position="877"/>
        <end position="890"/>
    </location>
</feature>
<evidence type="ECO:0000259" key="12">
    <source>
        <dbReference type="Pfam" id="PF04821"/>
    </source>
</evidence>
<feature type="region of interest" description="Disordered" evidence="10">
    <location>
        <begin position="827"/>
        <end position="899"/>
    </location>
</feature>
<accession>W6ML93</accession>
<comment type="subcellular location">
    <subcellularLocation>
        <location evidence="1">Nucleus</location>
    </subcellularLocation>
</comment>
<feature type="compositionally biased region" description="Basic and acidic residues" evidence="10">
    <location>
        <begin position="1004"/>
        <end position="1020"/>
    </location>
</feature>
<dbReference type="GeneID" id="34520257"/>
<evidence type="ECO:0000256" key="9">
    <source>
        <dbReference type="ARBA" id="ARBA00023306"/>
    </source>
</evidence>
<feature type="signal peptide" evidence="11">
    <location>
        <begin position="1"/>
        <end position="18"/>
    </location>
</feature>
<feature type="compositionally biased region" description="Basic residues" evidence="10">
    <location>
        <begin position="842"/>
        <end position="857"/>
    </location>
</feature>
<evidence type="ECO:0000256" key="3">
    <source>
        <dbReference type="ARBA" id="ARBA00021529"/>
    </source>
</evidence>
<dbReference type="InterPro" id="IPR006906">
    <property type="entry name" value="Timeless_N"/>
</dbReference>
<evidence type="ECO:0000256" key="8">
    <source>
        <dbReference type="ARBA" id="ARBA00023254"/>
    </source>
</evidence>
<dbReference type="RefSeq" id="XP_022458869.1">
    <property type="nucleotide sequence ID" value="XM_022603134.1"/>
</dbReference>
<evidence type="ECO:0000313" key="13">
    <source>
        <dbReference type="EMBL" id="CDK26873.1"/>
    </source>
</evidence>
<keyword evidence="4" id="KW-0227">DNA damage</keyword>
<comment type="similarity">
    <text evidence="2">Belongs to the timeless family.</text>
</comment>
<reference evidence="13" key="2">
    <citation type="submission" date="2014-02" db="EMBL/GenBank/DDBJ databases">
        <title>Complete DNA sequence of /Kuraishia capsulata/ illustrates novel genomic features among budding yeasts (/Saccharomycotina/).</title>
        <authorList>
            <person name="Morales L."/>
            <person name="Noel B."/>
            <person name="Porcel B."/>
            <person name="Marcet-Houben M."/>
            <person name="Hullo M-F."/>
            <person name="Sacerdot C."/>
            <person name="Tekaia F."/>
            <person name="Leh-Louis V."/>
            <person name="Despons L."/>
            <person name="Khanna V."/>
            <person name="Aury J-M."/>
            <person name="Barbe V."/>
            <person name="Couloux A."/>
            <person name="Labadie K."/>
            <person name="Pelletier E."/>
            <person name="Souciet J-L."/>
            <person name="Boekhout T."/>
            <person name="Gabaldon T."/>
            <person name="Wincker P."/>
            <person name="Dujon B."/>
        </authorList>
    </citation>
    <scope>NUCLEOTIDE SEQUENCE</scope>
    <source>
        <strain evidence="13">CBS 1993</strain>
    </source>
</reference>
<dbReference type="GO" id="GO:0006281">
    <property type="term" value="P:DNA repair"/>
    <property type="evidence" value="ECO:0007669"/>
    <property type="project" value="UniProtKB-KW"/>
</dbReference>
<dbReference type="EMBL" id="HG793127">
    <property type="protein sequence ID" value="CDK26873.1"/>
    <property type="molecule type" value="Genomic_DNA"/>
</dbReference>
<keyword evidence="11" id="KW-0732">Signal</keyword>
<evidence type="ECO:0000256" key="5">
    <source>
        <dbReference type="ARBA" id="ARBA00022880"/>
    </source>
</evidence>
<keyword evidence="8" id="KW-0469">Meiosis</keyword>
<organism evidence="13 14">
    <name type="scientific">Kuraishia capsulata CBS 1993</name>
    <dbReference type="NCBI Taxonomy" id="1382522"/>
    <lineage>
        <taxon>Eukaryota</taxon>
        <taxon>Fungi</taxon>
        <taxon>Dikarya</taxon>
        <taxon>Ascomycota</taxon>
        <taxon>Saccharomycotina</taxon>
        <taxon>Pichiomycetes</taxon>
        <taxon>Pichiales</taxon>
        <taxon>Pichiaceae</taxon>
        <taxon>Kuraishia</taxon>
    </lineage>
</organism>
<dbReference type="PANTHER" id="PTHR22940:SF4">
    <property type="entry name" value="PROTEIN TIMELESS HOMOLOG"/>
    <property type="match status" value="1"/>
</dbReference>
<dbReference type="GO" id="GO:0051321">
    <property type="term" value="P:meiotic cell cycle"/>
    <property type="evidence" value="ECO:0007669"/>
    <property type="project" value="UniProtKB-KW"/>
</dbReference>
<name>W6ML93_9ASCO</name>
<dbReference type="InterPro" id="IPR044998">
    <property type="entry name" value="Timeless"/>
</dbReference>
<evidence type="ECO:0000256" key="11">
    <source>
        <dbReference type="SAM" id="SignalP"/>
    </source>
</evidence>
<keyword evidence="7" id="KW-0539">Nucleus</keyword>
<dbReference type="Pfam" id="PF04821">
    <property type="entry name" value="TIMELESS"/>
    <property type="match status" value="1"/>
</dbReference>
<sequence length="1045" mass="118559">MNSILLLCLELLVALTRPLVLEEKSPLPRVNMYSKLKKIQVAYKSRILHTQGGNTLKGIIRLALPILRTPKQSRTSRDTVTLNLCLHLVRNVLRIEPETPTASRKTTSKITQLADNMPSGVSRDDIAISAVLEVFESNKVLSFIQTIVSGMDSEFDGETLAPVCLDCIYYLTVGVEPERLLASSDSGVALPLEKVENNSLAGLMRREKILKQRVLGPGMTRHSNFGTLISLHTGDHEKVTLSGNQHLKVNQDPLRRLDDGKTWSASNRLKNNKNESLKSDFDSRTSAPRNRVVSPSSAVILKRFVDSFVSTGFNPLFQTLRRIVQGEKNTLGAFAMYRYYRSLLWYLRFCRVYRENAQDSAQSASTLGHLSGTVEALNPETYYTILKGMNEYSDTREWNLLHATMVCMNEVLQFAFSLFSLAPDQFPGHEEDIEVFKEAGGELIRRVLLTNQAGSDVLTTVPRDSQKVSSEFASDATEYVYTLLKIVSKLKAQELSQLTATEDKYQLTKTRNELINIEKRLYDHRIINTVVSVFGRYEDIAESEFRRCLSYFFKVLKQPESFPDLGRLDLMLLLHDIVVSDIFPAHSKTMKELEVLTSAFMKQLEKKATAVKSWWIELAFSPKVASNHFLETGDPTRSFATKPPQFKTKEFIDTELSQSMKIQVLVAYFTERDERDVVVWLRDQMKQVLEAEKQATDLQLDFAAYRSSVRTGVMSLFLEVMEFKINFMRGMVWNVRCSEKLENVLELLNLALAADFDSDTAAGDYLRISDEDEREYHRQGAEERTYTFLSDESEDDEVVPQAWREADDLDKMEAALEARDRVLPVGRAIKKGGKSAKPTKNASKKSNHRSTTRRHKMANNLALHDISDDESGPKPPGDAHDVVSTERVFDSDDESDDERDAELFARDRRLHEIIMDNQDKALSPDQLRELLKLAKDVSRSIDHVVEIQPSQALSQLVSQGIPDVFATQTTEIEEQERSSSPGLGQDLSQNLSQSLSQSSFTASQHEEDDREEREGDAHAEENEESEEEIVEKVKRRRLMVESDDE</sequence>
<dbReference type="GO" id="GO:0043111">
    <property type="term" value="P:replication fork arrest"/>
    <property type="evidence" value="ECO:0007669"/>
    <property type="project" value="TreeGrafter"/>
</dbReference>
<evidence type="ECO:0000313" key="14">
    <source>
        <dbReference type="Proteomes" id="UP000019384"/>
    </source>
</evidence>
<protein>
    <recommendedName>
        <fullName evidence="3">Topoisomerase 1-associated factor 1</fullName>
    </recommendedName>
</protein>
<dbReference type="AlphaFoldDB" id="W6ML93"/>
<evidence type="ECO:0000256" key="2">
    <source>
        <dbReference type="ARBA" id="ARBA00008174"/>
    </source>
</evidence>
<evidence type="ECO:0000256" key="7">
    <source>
        <dbReference type="ARBA" id="ARBA00023242"/>
    </source>
</evidence>
<keyword evidence="6" id="KW-0234">DNA repair</keyword>
<dbReference type="GO" id="GO:0031298">
    <property type="term" value="C:replication fork protection complex"/>
    <property type="evidence" value="ECO:0007669"/>
    <property type="project" value="TreeGrafter"/>
</dbReference>
<evidence type="ECO:0000256" key="10">
    <source>
        <dbReference type="SAM" id="MobiDB-lite"/>
    </source>
</evidence>
<dbReference type="GO" id="GO:0000076">
    <property type="term" value="P:DNA replication checkpoint signaling"/>
    <property type="evidence" value="ECO:0007669"/>
    <property type="project" value="TreeGrafter"/>
</dbReference>
<keyword evidence="9" id="KW-0131">Cell cycle</keyword>
<feature type="region of interest" description="Disordered" evidence="10">
    <location>
        <begin position="968"/>
        <end position="1045"/>
    </location>
</feature>
<feature type="chain" id="PRO_5004880593" description="Topoisomerase 1-associated factor 1" evidence="11">
    <location>
        <begin position="19"/>
        <end position="1045"/>
    </location>
</feature>
<reference evidence="13" key="1">
    <citation type="submission" date="2013-12" db="EMBL/GenBank/DDBJ databases">
        <authorList>
            <person name="Genoscope - CEA"/>
        </authorList>
    </citation>
    <scope>NUCLEOTIDE SEQUENCE</scope>
    <source>
        <strain evidence="13">CBS 1993</strain>
    </source>
</reference>
<evidence type="ECO:0000256" key="1">
    <source>
        <dbReference type="ARBA" id="ARBA00004123"/>
    </source>
</evidence>
<evidence type="ECO:0000256" key="4">
    <source>
        <dbReference type="ARBA" id="ARBA00022763"/>
    </source>
</evidence>
<feature type="compositionally biased region" description="Low complexity" evidence="10">
    <location>
        <begin position="983"/>
        <end position="999"/>
    </location>
</feature>
<dbReference type="Proteomes" id="UP000019384">
    <property type="component" value="Unassembled WGS sequence"/>
</dbReference>